<dbReference type="SMART" id="SM01021">
    <property type="entry name" value="Bac_rhodopsin"/>
    <property type="match status" value="1"/>
</dbReference>
<dbReference type="Proteomes" id="UP000298061">
    <property type="component" value="Unassembled WGS sequence"/>
</dbReference>
<comment type="caution">
    <text evidence="7">The sequence shown here is derived from an EMBL/GenBank/DDBJ whole genome shotgun (WGS) entry which is preliminary data.</text>
</comment>
<dbReference type="AlphaFoldDB" id="A0A4Y9ZJY8"/>
<feature type="transmembrane region" description="Helical" evidence="6">
    <location>
        <begin position="31"/>
        <end position="49"/>
    </location>
</feature>
<feature type="non-terminal residue" evidence="7">
    <location>
        <position position="180"/>
    </location>
</feature>
<evidence type="ECO:0000256" key="1">
    <source>
        <dbReference type="ARBA" id="ARBA00004141"/>
    </source>
</evidence>
<dbReference type="EMBL" id="SFCI01002046">
    <property type="protein sequence ID" value="TFY74500.1"/>
    <property type="molecule type" value="Genomic_DNA"/>
</dbReference>
<protein>
    <submittedName>
        <fullName evidence="7">Uncharacterized protein</fullName>
    </submittedName>
</protein>
<dbReference type="OrthoDB" id="536545at2759"/>
<dbReference type="Gene3D" id="1.20.1070.10">
    <property type="entry name" value="Rhodopsin 7-helix transmembrane proteins"/>
    <property type="match status" value="1"/>
</dbReference>
<dbReference type="PANTHER" id="PTHR28286">
    <property type="match status" value="1"/>
</dbReference>
<reference evidence="7 8" key="1">
    <citation type="submission" date="2019-02" db="EMBL/GenBank/DDBJ databases">
        <title>Genome sequencing of the rare red list fungi Hericium alpestre (H. flagellum).</title>
        <authorList>
            <person name="Buettner E."/>
            <person name="Kellner H."/>
        </authorList>
    </citation>
    <scope>NUCLEOTIDE SEQUENCE [LARGE SCALE GENOMIC DNA]</scope>
    <source>
        <strain evidence="7 8">DSM 108284</strain>
    </source>
</reference>
<sequence>MASNLGQVAVRAEFRRGDPRGITRGIFYARYILWALSLSLITLFVLLGTGFTLSEIFITIVFNLTWVLLLLFGAIVPSQYKWGYYVLAVFSIFWVVFHIGVLATRSSFLIYRRTHLCSALWITFFWLEYPLIWAFCDGGNVISNTGEVIWYGVVDLLTMPLFLVWQLWSVRLYDYTALGF</sequence>
<feature type="transmembrane region" description="Helical" evidence="6">
    <location>
        <begin position="56"/>
        <end position="76"/>
    </location>
</feature>
<keyword evidence="3 6" id="KW-0812">Transmembrane</keyword>
<evidence type="ECO:0000256" key="3">
    <source>
        <dbReference type="ARBA" id="ARBA00022692"/>
    </source>
</evidence>
<comment type="subcellular location">
    <subcellularLocation>
        <location evidence="1">Membrane</location>
        <topology evidence="1">Multi-pass membrane protein</topology>
    </subcellularLocation>
</comment>
<dbReference type="SUPFAM" id="SSF81321">
    <property type="entry name" value="Family A G protein-coupled receptor-like"/>
    <property type="match status" value="1"/>
</dbReference>
<dbReference type="GO" id="GO:0005886">
    <property type="term" value="C:plasma membrane"/>
    <property type="evidence" value="ECO:0007669"/>
    <property type="project" value="TreeGrafter"/>
</dbReference>
<feature type="transmembrane region" description="Helical" evidence="6">
    <location>
        <begin position="116"/>
        <end position="136"/>
    </location>
</feature>
<dbReference type="GO" id="GO:0005783">
    <property type="term" value="C:endoplasmic reticulum"/>
    <property type="evidence" value="ECO:0007669"/>
    <property type="project" value="TreeGrafter"/>
</dbReference>
<feature type="transmembrane region" description="Helical" evidence="6">
    <location>
        <begin position="82"/>
        <end position="104"/>
    </location>
</feature>
<evidence type="ECO:0000256" key="4">
    <source>
        <dbReference type="ARBA" id="ARBA00022989"/>
    </source>
</evidence>
<dbReference type="InterPro" id="IPR001425">
    <property type="entry name" value="Arc/bac/fun_rhodopsins"/>
</dbReference>
<proteinExistence type="inferred from homology"/>
<comment type="similarity">
    <text evidence="2">Belongs to the archaeal/bacterial/fungal opsin family.</text>
</comment>
<name>A0A4Y9ZJY8_9AGAM</name>
<keyword evidence="4 6" id="KW-1133">Transmembrane helix</keyword>
<evidence type="ECO:0000256" key="2">
    <source>
        <dbReference type="ARBA" id="ARBA00008130"/>
    </source>
</evidence>
<keyword evidence="8" id="KW-1185">Reference proteome</keyword>
<keyword evidence="5 6" id="KW-0472">Membrane</keyword>
<evidence type="ECO:0000313" key="7">
    <source>
        <dbReference type="EMBL" id="TFY74500.1"/>
    </source>
</evidence>
<evidence type="ECO:0000256" key="5">
    <source>
        <dbReference type="ARBA" id="ARBA00023136"/>
    </source>
</evidence>
<dbReference type="PANTHER" id="PTHR28286:SF1">
    <property type="entry name" value="30 KDA HEAT SHOCK PROTEIN-RELATED"/>
    <property type="match status" value="1"/>
</dbReference>
<gene>
    <name evidence="7" type="ORF">EWM64_g9514</name>
</gene>
<evidence type="ECO:0000313" key="8">
    <source>
        <dbReference type="Proteomes" id="UP000298061"/>
    </source>
</evidence>
<accession>A0A4Y9ZJY8</accession>
<feature type="transmembrane region" description="Helical" evidence="6">
    <location>
        <begin position="148"/>
        <end position="168"/>
    </location>
</feature>
<evidence type="ECO:0000256" key="6">
    <source>
        <dbReference type="SAM" id="Phobius"/>
    </source>
</evidence>
<organism evidence="7 8">
    <name type="scientific">Hericium alpestre</name>
    <dbReference type="NCBI Taxonomy" id="135208"/>
    <lineage>
        <taxon>Eukaryota</taxon>
        <taxon>Fungi</taxon>
        <taxon>Dikarya</taxon>
        <taxon>Basidiomycota</taxon>
        <taxon>Agaricomycotina</taxon>
        <taxon>Agaricomycetes</taxon>
        <taxon>Russulales</taxon>
        <taxon>Hericiaceae</taxon>
        <taxon>Hericium</taxon>
    </lineage>
</organism>